<dbReference type="KEGG" id="psco:LY89DRAFT_713885"/>
<dbReference type="Gene3D" id="3.40.50.150">
    <property type="entry name" value="Vaccinia Virus protein VP39"/>
    <property type="match status" value="1"/>
</dbReference>
<dbReference type="PANTHER" id="PTHR10509">
    <property type="entry name" value="O-METHYLTRANSFERASE-RELATED"/>
    <property type="match status" value="1"/>
</dbReference>
<evidence type="ECO:0000313" key="5">
    <source>
        <dbReference type="EMBL" id="KUJ23423.1"/>
    </source>
</evidence>
<evidence type="ECO:0000256" key="4">
    <source>
        <dbReference type="ARBA" id="ARBA00023453"/>
    </source>
</evidence>
<dbReference type="RefSeq" id="XP_018077778.1">
    <property type="nucleotide sequence ID" value="XM_018218087.1"/>
</dbReference>
<evidence type="ECO:0000313" key="6">
    <source>
        <dbReference type="Proteomes" id="UP000070700"/>
    </source>
</evidence>
<dbReference type="InterPro" id="IPR050362">
    <property type="entry name" value="Cation-dep_OMT"/>
</dbReference>
<dbReference type="STRING" id="149040.A0A194XT95"/>
<dbReference type="InterPro" id="IPR002935">
    <property type="entry name" value="SAM_O-MeTrfase"/>
</dbReference>
<keyword evidence="1 5" id="KW-0489">Methyltransferase</keyword>
<dbReference type="GO" id="GO:0008757">
    <property type="term" value="F:S-adenosylmethionine-dependent methyltransferase activity"/>
    <property type="evidence" value="ECO:0007669"/>
    <property type="project" value="TreeGrafter"/>
</dbReference>
<evidence type="ECO:0000256" key="1">
    <source>
        <dbReference type="ARBA" id="ARBA00022603"/>
    </source>
</evidence>
<dbReference type="InterPro" id="IPR029063">
    <property type="entry name" value="SAM-dependent_MTases_sf"/>
</dbReference>
<sequence length="264" mass="28896">MPSHKFHPSEYAKFDQTHTWIETSLVHQSSAQLSCLATNEASHLDAIDVAPNEGKLLYLLTKLAKAKRVLEIGTLGGYSALWFAKAVAPLGGKVVSLELSPKHAEVARKNFEKAGFGEVVEIRVGKAVETLEKMGKEGEGEFDVVFIDADKENNVRYLEWAVKLGKVGTLVVVDNVVRQGKVLADGDAASEGVRRAFEWMGGNKRLEATAIQTVGPKGWDGFAVAVVVEGCLGSDEWAKKGKKLEAFEDSMKYFKAWQMVKDIV</sequence>
<accession>A0A194XT95</accession>
<protein>
    <submittedName>
        <fullName evidence="5">Family 3 O-methyltransferase</fullName>
    </submittedName>
</protein>
<dbReference type="CDD" id="cd02440">
    <property type="entry name" value="AdoMet_MTases"/>
    <property type="match status" value="1"/>
</dbReference>
<dbReference type="GO" id="GO:0008171">
    <property type="term" value="F:O-methyltransferase activity"/>
    <property type="evidence" value="ECO:0007669"/>
    <property type="project" value="InterPro"/>
</dbReference>
<proteinExistence type="inferred from homology"/>
<comment type="similarity">
    <text evidence="4">Belongs to the class I-like SAM-binding methyltransferase superfamily. Cation-dependent O-methyltransferase family.</text>
</comment>
<keyword evidence="2 5" id="KW-0808">Transferase</keyword>
<organism evidence="5 6">
    <name type="scientific">Mollisia scopiformis</name>
    <name type="common">Conifer needle endophyte fungus</name>
    <name type="synonym">Phialocephala scopiformis</name>
    <dbReference type="NCBI Taxonomy" id="149040"/>
    <lineage>
        <taxon>Eukaryota</taxon>
        <taxon>Fungi</taxon>
        <taxon>Dikarya</taxon>
        <taxon>Ascomycota</taxon>
        <taxon>Pezizomycotina</taxon>
        <taxon>Leotiomycetes</taxon>
        <taxon>Helotiales</taxon>
        <taxon>Mollisiaceae</taxon>
        <taxon>Mollisia</taxon>
    </lineage>
</organism>
<dbReference type="Pfam" id="PF01596">
    <property type="entry name" value="Methyltransf_3"/>
    <property type="match status" value="1"/>
</dbReference>
<keyword evidence="3" id="KW-0949">S-adenosyl-L-methionine</keyword>
<name>A0A194XT95_MOLSC</name>
<dbReference type="InParanoid" id="A0A194XT95"/>
<evidence type="ECO:0000256" key="3">
    <source>
        <dbReference type="ARBA" id="ARBA00022691"/>
    </source>
</evidence>
<dbReference type="GeneID" id="28827813"/>
<gene>
    <name evidence="5" type="ORF">LY89DRAFT_713885</name>
</gene>
<dbReference type="SUPFAM" id="SSF53335">
    <property type="entry name" value="S-adenosyl-L-methionine-dependent methyltransferases"/>
    <property type="match status" value="1"/>
</dbReference>
<reference evidence="5 6" key="1">
    <citation type="submission" date="2015-10" db="EMBL/GenBank/DDBJ databases">
        <title>Full genome of DAOMC 229536 Phialocephala scopiformis, a fungal endophyte of spruce producing the potent anti-insectan compound rugulosin.</title>
        <authorList>
            <consortium name="DOE Joint Genome Institute"/>
            <person name="Walker A.K."/>
            <person name="Frasz S.L."/>
            <person name="Seifert K.A."/>
            <person name="Miller J.D."/>
            <person name="Mondo S.J."/>
            <person name="Labutti K."/>
            <person name="Lipzen A."/>
            <person name="Dockter R."/>
            <person name="Kennedy M."/>
            <person name="Grigoriev I.V."/>
            <person name="Spatafora J.W."/>
        </authorList>
    </citation>
    <scope>NUCLEOTIDE SEQUENCE [LARGE SCALE GENOMIC DNA]</scope>
    <source>
        <strain evidence="5 6">CBS 120377</strain>
    </source>
</reference>
<dbReference type="PANTHER" id="PTHR10509:SF14">
    <property type="entry name" value="CAFFEOYL-COA O-METHYLTRANSFERASE 3-RELATED"/>
    <property type="match status" value="1"/>
</dbReference>
<keyword evidence="6" id="KW-1185">Reference proteome</keyword>
<dbReference type="PROSITE" id="PS51682">
    <property type="entry name" value="SAM_OMT_I"/>
    <property type="match status" value="1"/>
</dbReference>
<dbReference type="AlphaFoldDB" id="A0A194XT95"/>
<dbReference type="OrthoDB" id="10251242at2759"/>
<evidence type="ECO:0000256" key="2">
    <source>
        <dbReference type="ARBA" id="ARBA00022679"/>
    </source>
</evidence>
<dbReference type="GO" id="GO:0032259">
    <property type="term" value="P:methylation"/>
    <property type="evidence" value="ECO:0007669"/>
    <property type="project" value="UniProtKB-KW"/>
</dbReference>
<dbReference type="EMBL" id="KQ947405">
    <property type="protein sequence ID" value="KUJ23423.1"/>
    <property type="molecule type" value="Genomic_DNA"/>
</dbReference>
<dbReference type="Proteomes" id="UP000070700">
    <property type="component" value="Unassembled WGS sequence"/>
</dbReference>